<gene>
    <name evidence="2" type="ORF">DUPY_30720</name>
</gene>
<dbReference type="RefSeq" id="WP_229255382.1">
    <property type="nucleotide sequence ID" value="NZ_LROM01000090.1"/>
</dbReference>
<dbReference type="Pfam" id="PF09694">
    <property type="entry name" value="Gcw_chp"/>
    <property type="match status" value="1"/>
</dbReference>
<name>A0A1E7WJR2_9BURK</name>
<reference evidence="3" key="1">
    <citation type="journal article" date="2016" name="Front. Microbiol.">
        <title>Molecular Keys to the Janthinobacterium and Duganella spp. Interaction with the Plant Pathogen Fusarium graminearum.</title>
        <authorList>
            <person name="Haack F.S."/>
            <person name="Poehlein A."/>
            <person name="Kroger C."/>
            <person name="Voigt C.A."/>
            <person name="Piepenbring M."/>
            <person name="Bode H.B."/>
            <person name="Daniel R."/>
            <person name="Schafer W."/>
            <person name="Streit W.R."/>
        </authorList>
    </citation>
    <scope>NUCLEOTIDE SEQUENCE [LARGE SCALE GENOMIC DNA]</scope>
    <source>
        <strain evidence="3">T54</strain>
    </source>
</reference>
<dbReference type="InterPro" id="IPR010239">
    <property type="entry name" value="CHP02001"/>
</dbReference>
<feature type="chain" id="PRO_5009207168" evidence="1">
    <location>
        <begin position="27"/>
        <end position="273"/>
    </location>
</feature>
<dbReference type="PATRIC" id="fig|762836.4.peg.3163"/>
<dbReference type="NCBIfam" id="TIGR02001">
    <property type="entry name" value="gcw_chp"/>
    <property type="match status" value="1"/>
</dbReference>
<comment type="caution">
    <text evidence="2">The sequence shown here is derived from an EMBL/GenBank/DDBJ whole genome shotgun (WGS) entry which is preliminary data.</text>
</comment>
<dbReference type="EMBL" id="LROM01000090">
    <property type="protein sequence ID" value="OEZ98890.1"/>
    <property type="molecule type" value="Genomic_DNA"/>
</dbReference>
<sequence>MLIFSRMMQRLAVAGGLLTLATTAFAAEPAPVPSAWTETGNVTAVSDYLFRGISQTQAKPTAQATLDFTHSSGVYLGLFGSGVSHAAYNNGAGSELDVYGGYRHAVNADTTIDAGLVTYWFPGAHYATGGKDIKYHTQEAKLGVNIGSFNAYAWVSLSRYWFGFTVQPGSGDLVDTRGTVYGELNWNPELAPGLVLNLHAGRQQVRHMDDFNFYDAKVGVTKTVGNWAFAAAGVYNSGDASKNGAPLWTFFNADGSSKNVVQKRLLVTATRSF</sequence>
<evidence type="ECO:0000256" key="1">
    <source>
        <dbReference type="SAM" id="SignalP"/>
    </source>
</evidence>
<protein>
    <submittedName>
        <fullName evidence="2">Uncharacterized protein</fullName>
    </submittedName>
</protein>
<keyword evidence="3" id="KW-1185">Reference proteome</keyword>
<organism evidence="2 3">
    <name type="scientific">Duganella phyllosphaerae</name>
    <dbReference type="NCBI Taxonomy" id="762836"/>
    <lineage>
        <taxon>Bacteria</taxon>
        <taxon>Pseudomonadati</taxon>
        <taxon>Pseudomonadota</taxon>
        <taxon>Betaproteobacteria</taxon>
        <taxon>Burkholderiales</taxon>
        <taxon>Oxalobacteraceae</taxon>
        <taxon>Telluria group</taxon>
        <taxon>Duganella</taxon>
    </lineage>
</organism>
<keyword evidence="1" id="KW-0732">Signal</keyword>
<evidence type="ECO:0000313" key="2">
    <source>
        <dbReference type="EMBL" id="OEZ98890.1"/>
    </source>
</evidence>
<evidence type="ECO:0000313" key="3">
    <source>
        <dbReference type="Proteomes" id="UP000175989"/>
    </source>
</evidence>
<feature type="signal peptide" evidence="1">
    <location>
        <begin position="1"/>
        <end position="26"/>
    </location>
</feature>
<dbReference type="Proteomes" id="UP000175989">
    <property type="component" value="Unassembled WGS sequence"/>
</dbReference>
<dbReference type="AlphaFoldDB" id="A0A1E7WJR2"/>
<proteinExistence type="predicted"/>
<accession>A0A1E7WJR2</accession>